<name>A0A916SDU7_9BURK</name>
<gene>
    <name evidence="3" type="ORF">GCM10011496_14540</name>
</gene>
<dbReference type="AlphaFoldDB" id="A0A916SDU7"/>
<evidence type="ECO:0000313" key="3">
    <source>
        <dbReference type="EMBL" id="GGA94567.1"/>
    </source>
</evidence>
<dbReference type="GO" id="GO:0008757">
    <property type="term" value="F:S-adenosylmethionine-dependent methyltransferase activity"/>
    <property type="evidence" value="ECO:0007669"/>
    <property type="project" value="InterPro"/>
</dbReference>
<evidence type="ECO:0000313" key="4">
    <source>
        <dbReference type="Proteomes" id="UP000620596"/>
    </source>
</evidence>
<dbReference type="CDD" id="cd02440">
    <property type="entry name" value="AdoMet_MTases"/>
    <property type="match status" value="1"/>
</dbReference>
<dbReference type="Gene3D" id="3.40.50.150">
    <property type="entry name" value="Vaccinia Virus protein VP39"/>
    <property type="match status" value="1"/>
</dbReference>
<keyword evidence="4" id="KW-1185">Reference proteome</keyword>
<dbReference type="PANTHER" id="PTHR44068">
    <property type="entry name" value="ZGC:194242"/>
    <property type="match status" value="1"/>
</dbReference>
<protein>
    <recommendedName>
        <fullName evidence="2">Methyltransferase type 11 domain-containing protein</fullName>
    </recommendedName>
</protein>
<evidence type="ECO:0000256" key="1">
    <source>
        <dbReference type="ARBA" id="ARBA00022679"/>
    </source>
</evidence>
<dbReference type="InterPro" id="IPR029063">
    <property type="entry name" value="SAM-dependent_MTases_sf"/>
</dbReference>
<dbReference type="RefSeq" id="WP_188707694.1">
    <property type="nucleotide sequence ID" value="NZ_BMIG01000004.1"/>
</dbReference>
<proteinExistence type="predicted"/>
<keyword evidence="1" id="KW-0808">Transferase</keyword>
<dbReference type="EMBL" id="BMIG01000004">
    <property type="protein sequence ID" value="GGA94567.1"/>
    <property type="molecule type" value="Genomic_DNA"/>
</dbReference>
<sequence>MEQGQLEERKLKEIEHSRKRREVLQGFERIADTHAAAQVENLEELVKDKEKFDYHFSNMKYYAVVVKSEEHKHKWLEQHCAPGKKILDFACGNGENGIYAATMGADCTGIDISPEGVANATKNAEKFNVSDHCRFVAMDGENMTFEDNTFDLAVEYGALHHVELDKALSELARVLKPGGKMMCVEALRHNPLIHWYRKRTPHLRTEWEVEHILGVESLDIMRKYFGQVDVKFFHLTALALVPLRKTFLFRFLLPVFNAIDSVLLSTQAVGKYGWIMTVELGQPKK</sequence>
<dbReference type="SUPFAM" id="SSF53335">
    <property type="entry name" value="S-adenosyl-L-methionine-dependent methyltransferases"/>
    <property type="match status" value="1"/>
</dbReference>
<reference evidence="3" key="2">
    <citation type="submission" date="2020-09" db="EMBL/GenBank/DDBJ databases">
        <authorList>
            <person name="Sun Q."/>
            <person name="Zhou Y."/>
        </authorList>
    </citation>
    <scope>NUCLEOTIDE SEQUENCE</scope>
    <source>
        <strain evidence="3">CGMCC 1.15322</strain>
    </source>
</reference>
<dbReference type="PANTHER" id="PTHR44068:SF11">
    <property type="entry name" value="GERANYL DIPHOSPHATE 2-C-METHYLTRANSFERASE"/>
    <property type="match status" value="1"/>
</dbReference>
<accession>A0A916SDU7</accession>
<organism evidence="3 4">
    <name type="scientific">Polaromonas eurypsychrophila</name>
    <dbReference type="NCBI Taxonomy" id="1614635"/>
    <lineage>
        <taxon>Bacteria</taxon>
        <taxon>Pseudomonadati</taxon>
        <taxon>Pseudomonadota</taxon>
        <taxon>Betaproteobacteria</taxon>
        <taxon>Burkholderiales</taxon>
        <taxon>Comamonadaceae</taxon>
        <taxon>Polaromonas</taxon>
    </lineage>
</organism>
<feature type="domain" description="Methyltransferase type 11" evidence="2">
    <location>
        <begin position="87"/>
        <end position="182"/>
    </location>
</feature>
<dbReference type="Pfam" id="PF08241">
    <property type="entry name" value="Methyltransf_11"/>
    <property type="match status" value="1"/>
</dbReference>
<dbReference type="Proteomes" id="UP000620596">
    <property type="component" value="Unassembled WGS sequence"/>
</dbReference>
<evidence type="ECO:0000259" key="2">
    <source>
        <dbReference type="Pfam" id="PF08241"/>
    </source>
</evidence>
<dbReference type="InterPro" id="IPR013216">
    <property type="entry name" value="Methyltransf_11"/>
</dbReference>
<comment type="caution">
    <text evidence="3">The sequence shown here is derived from an EMBL/GenBank/DDBJ whole genome shotgun (WGS) entry which is preliminary data.</text>
</comment>
<dbReference type="InterPro" id="IPR050447">
    <property type="entry name" value="Erg6_SMT_methyltransf"/>
</dbReference>
<reference evidence="3" key="1">
    <citation type="journal article" date="2014" name="Int. J. Syst. Evol. Microbiol.">
        <title>Complete genome sequence of Corynebacterium casei LMG S-19264T (=DSM 44701T), isolated from a smear-ripened cheese.</title>
        <authorList>
            <consortium name="US DOE Joint Genome Institute (JGI-PGF)"/>
            <person name="Walter F."/>
            <person name="Albersmeier A."/>
            <person name="Kalinowski J."/>
            <person name="Ruckert C."/>
        </authorList>
    </citation>
    <scope>NUCLEOTIDE SEQUENCE</scope>
    <source>
        <strain evidence="3">CGMCC 1.15322</strain>
    </source>
</reference>